<dbReference type="KEGG" id="see:SNSL254_A3548"/>
<dbReference type="HOGENOM" id="CLU_3122421_0_0_6"/>
<dbReference type="Proteomes" id="UP000008824">
    <property type="component" value="Chromosome"/>
</dbReference>
<evidence type="ECO:0000313" key="1">
    <source>
        <dbReference type="EMBL" id="ACF62998.1"/>
    </source>
</evidence>
<sequence>MSYVNPIPNMQMNEYHSSLYSSHLSGLYTHFTTLFQQTFTKRFLSLLKDD</sequence>
<evidence type="ECO:0000313" key="2">
    <source>
        <dbReference type="Proteomes" id="UP000008824"/>
    </source>
</evidence>
<organism evidence="1 2">
    <name type="scientific">Salmonella newport (strain SL254)</name>
    <dbReference type="NCBI Taxonomy" id="423368"/>
    <lineage>
        <taxon>Bacteria</taxon>
        <taxon>Pseudomonadati</taxon>
        <taxon>Pseudomonadota</taxon>
        <taxon>Gammaproteobacteria</taxon>
        <taxon>Enterobacterales</taxon>
        <taxon>Enterobacteriaceae</taxon>
        <taxon>Salmonella</taxon>
    </lineage>
</organism>
<dbReference type="AlphaFoldDB" id="A0A0H3BPH6"/>
<protein>
    <submittedName>
        <fullName evidence="1">Uncharacterized protein</fullName>
    </submittedName>
</protein>
<accession>A0A0H3BPH6</accession>
<name>A0A0H3BPH6_SALNS</name>
<gene>
    <name evidence="1" type="ordered locus">SNSL254_A3548</name>
</gene>
<dbReference type="EMBL" id="CP001113">
    <property type="protein sequence ID" value="ACF62998.1"/>
    <property type="molecule type" value="Genomic_DNA"/>
</dbReference>
<reference evidence="1 2" key="1">
    <citation type="journal article" date="2011" name="J. Bacteriol.">
        <title>Comparative genomics of 28 Salmonella enterica isolates: evidence for CRISPR-mediated adaptive sublineage evolution.</title>
        <authorList>
            <person name="Fricke W.F."/>
            <person name="Mammel M.K."/>
            <person name="McDermott P.F."/>
            <person name="Tartera C."/>
            <person name="White D.G."/>
            <person name="Leclerc J.E."/>
            <person name="Ravel J."/>
            <person name="Cebula T.A."/>
        </authorList>
    </citation>
    <scope>NUCLEOTIDE SEQUENCE [LARGE SCALE GENOMIC DNA]</scope>
    <source>
        <strain evidence="1 2">SL254</strain>
    </source>
</reference>
<proteinExistence type="predicted"/>